<evidence type="ECO:0000256" key="14">
    <source>
        <dbReference type="ARBA" id="ARBA00023136"/>
    </source>
</evidence>
<dbReference type="Pfam" id="PF06455">
    <property type="entry name" value="NADH5_C"/>
    <property type="match status" value="1"/>
</dbReference>
<dbReference type="GO" id="GO:0015990">
    <property type="term" value="P:electron transport coupled proton transport"/>
    <property type="evidence" value="ECO:0007669"/>
    <property type="project" value="TreeGrafter"/>
</dbReference>
<sequence length="572" mass="63283">MYLTLIILPLLGSIVSGFFGRKVGVSGAHLITCTSVITTTFLAILAFFEVVSSLVHVYSISYMSHDPHNQRFFSYLSLFTFMMIILVTGNNFLIMFVAANQSSLSAILTNRVGDTLLTVDYGTVFALAPYYNETIITIIGICLLIGATAKSSQVAMEGPTPVSALIHAATMVTAGVYLLMRSSPLIEYSSTVLVLLFSSLIGLFQQDIKKVIAYSTMSQLGMMVIAVGLSSYNLALFHLVNHAFYKALLFLGAGSVIHAVADNQDFRRYGGLREFLPLTYSVMLIASLSLVAVPFMTGFYSKDFILESAYGQYYLSSTIVYFVATIGAMFTTLYSAKVLYLTFLANPNGPLVSYKHAHEGDLFLTIPLIILAIFSIFFGYLTKDIFIGLGTGFFTDNSLFIHPSHEIMLDTEFAVPTFFKLLPFVFTVSLSVISVLLSEFLPKLLINFKFSRLGYNIFSFFNQRFYIELFYNKYIVEGVLKLGGQTSKSLDKGTVELIGPYGLEKGLLALSNSIGKLSTGIVTTYALYILIGLIFYITLLYFSYNDNNLLILVIFTLFALLNSNNTSLKETK</sequence>
<evidence type="ECO:0000256" key="1">
    <source>
        <dbReference type="ARBA" id="ARBA00004448"/>
    </source>
</evidence>
<evidence type="ECO:0000259" key="19">
    <source>
        <dbReference type="Pfam" id="PF06455"/>
    </source>
</evidence>
<dbReference type="PANTHER" id="PTHR42829">
    <property type="entry name" value="NADH-UBIQUINONE OXIDOREDUCTASE CHAIN 5"/>
    <property type="match status" value="1"/>
</dbReference>
<evidence type="ECO:0000256" key="2">
    <source>
        <dbReference type="ARBA" id="ARBA00012944"/>
    </source>
</evidence>
<dbReference type="Pfam" id="PF00662">
    <property type="entry name" value="Proton_antipo_N"/>
    <property type="match status" value="1"/>
</dbReference>
<dbReference type="PRINTS" id="PR01434">
    <property type="entry name" value="NADHDHGNASE5"/>
</dbReference>
<feature type="transmembrane region" description="Helical" evidence="16">
    <location>
        <begin position="319"/>
        <end position="341"/>
    </location>
</feature>
<geneLocation type="mitochondrion" evidence="20"/>
<dbReference type="GO" id="GO:0005743">
    <property type="term" value="C:mitochondrial inner membrane"/>
    <property type="evidence" value="ECO:0007669"/>
    <property type="project" value="UniProtKB-SubCell"/>
</dbReference>
<dbReference type="InterPro" id="IPR003945">
    <property type="entry name" value="NU5C-like"/>
</dbReference>
<reference evidence="21" key="2">
    <citation type="submission" date="2012-06" db="EMBL/GenBank/DDBJ databases">
        <title>Comparative genomic analyses of Aspergillus oryzae 3.042 and A. oryzae RIB40 for soy-sauce fermentation.</title>
        <authorList>
            <person name="Zhao G."/>
            <person name="Hou L."/>
            <person name="Wang C."/>
            <person name="Cao X."/>
        </authorList>
    </citation>
    <scope>NUCLEOTIDE SEQUENCE [LARGE SCALE GENOMIC DNA]</scope>
    <source>
        <strain evidence="21">3.042</strain>
    </source>
</reference>
<dbReference type="Gene3D" id="1.20.5.2700">
    <property type="match status" value="1"/>
</dbReference>
<evidence type="ECO:0000256" key="7">
    <source>
        <dbReference type="ARBA" id="ARBA00022792"/>
    </source>
</evidence>
<feature type="transmembrane region" description="Helical" evidence="16">
    <location>
        <begin position="421"/>
        <end position="442"/>
    </location>
</feature>
<feature type="domain" description="NADH-Ubiquinone oxidoreductase (complex I) chain 5 N-terminal" evidence="18">
    <location>
        <begin position="45"/>
        <end position="73"/>
    </location>
</feature>
<feature type="transmembrane region" description="Helical" evidence="16">
    <location>
        <begin position="36"/>
        <end position="60"/>
    </location>
</feature>
<feature type="domain" description="NADH dehydrogenase subunit 5 C-terminal" evidence="19">
    <location>
        <begin position="413"/>
        <end position="539"/>
    </location>
</feature>
<feature type="transmembrane region" description="Helical" evidence="16">
    <location>
        <begin position="211"/>
        <end position="232"/>
    </location>
</feature>
<keyword evidence="12 16" id="KW-0830">Ubiquinone</keyword>
<dbReference type="GO" id="GO:0008137">
    <property type="term" value="F:NADH dehydrogenase (ubiquinone) activity"/>
    <property type="evidence" value="ECO:0007669"/>
    <property type="project" value="UniProtKB-EC"/>
</dbReference>
<comment type="function">
    <text evidence="16">Core subunit of the mitochondrial membrane respiratory chain NADH dehydrogenase (Complex I) which catalyzes electron transfer from NADH through the respiratory chain, using ubiquinone as an electron acceptor. Essential for the catalytic activity and assembly of complex I.</text>
</comment>
<protein>
    <recommendedName>
        <fullName evidence="3 16">NADH-ubiquinone oxidoreductase chain 5</fullName>
        <ecNumber evidence="2 16">7.1.1.2</ecNumber>
    </recommendedName>
</protein>
<dbReference type="OrthoDB" id="2686308at2759"/>
<keyword evidence="5" id="KW-0679">Respiratory chain</keyword>
<comment type="subcellular location">
    <subcellularLocation>
        <location evidence="1">Mitochondrion inner membrane</location>
        <topology evidence="1">Multi-pass membrane protein</topology>
    </subcellularLocation>
</comment>
<keyword evidence="6 16" id="KW-0812">Transmembrane</keyword>
<keyword evidence="7" id="KW-0999">Mitochondrion inner membrane</keyword>
<evidence type="ECO:0000256" key="4">
    <source>
        <dbReference type="ARBA" id="ARBA00022448"/>
    </source>
</evidence>
<comment type="catalytic activity">
    <reaction evidence="15 16">
        <text>a ubiquinone + NADH + 5 H(+)(in) = a ubiquinol + NAD(+) + 4 H(+)(out)</text>
        <dbReference type="Rhea" id="RHEA:29091"/>
        <dbReference type="Rhea" id="RHEA-COMP:9565"/>
        <dbReference type="Rhea" id="RHEA-COMP:9566"/>
        <dbReference type="ChEBI" id="CHEBI:15378"/>
        <dbReference type="ChEBI" id="CHEBI:16389"/>
        <dbReference type="ChEBI" id="CHEBI:17976"/>
        <dbReference type="ChEBI" id="CHEBI:57540"/>
        <dbReference type="ChEBI" id="CHEBI:57945"/>
        <dbReference type="EC" id="7.1.1.2"/>
    </reaction>
</comment>
<dbReference type="GeneID" id="13229074"/>
<feature type="transmembrane region" description="Helical" evidence="16">
    <location>
        <begin position="161"/>
        <end position="179"/>
    </location>
</feature>
<dbReference type="EMBL" id="JX129489">
    <property type="protein sequence ID" value="AFM82515.1"/>
    <property type="molecule type" value="Genomic_DNA"/>
</dbReference>
<evidence type="ECO:0000256" key="9">
    <source>
        <dbReference type="ARBA" id="ARBA00022982"/>
    </source>
</evidence>
<feature type="transmembrane region" description="Helical" evidence="16">
    <location>
        <begin position="185"/>
        <end position="204"/>
    </location>
</feature>
<feature type="transmembrane region" description="Helical" evidence="16">
    <location>
        <begin position="130"/>
        <end position="149"/>
    </location>
</feature>
<evidence type="ECO:0000259" key="17">
    <source>
        <dbReference type="Pfam" id="PF00361"/>
    </source>
</evidence>
<evidence type="ECO:0000256" key="8">
    <source>
        <dbReference type="ARBA" id="ARBA00022967"/>
    </source>
</evidence>
<dbReference type="GO" id="GO:0042773">
    <property type="term" value="P:ATP synthesis coupled electron transport"/>
    <property type="evidence" value="ECO:0007669"/>
    <property type="project" value="InterPro"/>
</dbReference>
<comment type="similarity">
    <text evidence="16">Belongs to the complex I subunit 5 family.</text>
</comment>
<evidence type="ECO:0000256" key="15">
    <source>
        <dbReference type="ARBA" id="ARBA00049551"/>
    </source>
</evidence>
<keyword evidence="11 16" id="KW-0520">NAD</keyword>
<dbReference type="PANTHER" id="PTHR42829:SF2">
    <property type="entry name" value="NADH-UBIQUINONE OXIDOREDUCTASE CHAIN 5"/>
    <property type="match status" value="1"/>
</dbReference>
<name>I6U0T6_ASPO3</name>
<keyword evidence="9" id="KW-0249">Electron transport</keyword>
<evidence type="ECO:0000259" key="18">
    <source>
        <dbReference type="Pfam" id="PF00662"/>
    </source>
</evidence>
<evidence type="ECO:0000256" key="6">
    <source>
        <dbReference type="ARBA" id="ARBA00022692"/>
    </source>
</evidence>
<evidence type="ECO:0000256" key="10">
    <source>
        <dbReference type="ARBA" id="ARBA00022989"/>
    </source>
</evidence>
<feature type="transmembrane region" description="Helical" evidence="16">
    <location>
        <begin position="244"/>
        <end position="263"/>
    </location>
</feature>
<dbReference type="RefSeq" id="YP_006493422.1">
    <property type="nucleotide sequence ID" value="NC_018100.1"/>
</dbReference>
<proteinExistence type="inferred from homology"/>
<keyword evidence="8" id="KW-1278">Translocase</keyword>
<dbReference type="GO" id="GO:0003954">
    <property type="term" value="F:NADH dehydrogenase activity"/>
    <property type="evidence" value="ECO:0007669"/>
    <property type="project" value="TreeGrafter"/>
</dbReference>
<dbReference type="InterPro" id="IPR010934">
    <property type="entry name" value="NADH_DH_su5_C"/>
</dbReference>
<dbReference type="Pfam" id="PF00361">
    <property type="entry name" value="Proton_antipo_M"/>
    <property type="match status" value="1"/>
</dbReference>
<dbReference type="AlphaFoldDB" id="I6U0T6"/>
<keyword evidence="10 16" id="KW-1133">Transmembrane helix</keyword>
<keyword evidence="13 16" id="KW-0496">Mitochondrion</keyword>
<feature type="transmembrane region" description="Helical" evidence="16">
    <location>
        <begin position="549"/>
        <end position="568"/>
    </location>
</feature>
<gene>
    <name evidence="20" type="ORF">Ao3042_11874</name>
</gene>
<evidence type="ECO:0000313" key="21">
    <source>
        <dbReference type="Proteomes" id="UP000002812"/>
    </source>
</evidence>
<feature type="transmembrane region" description="Helical" evidence="16">
    <location>
        <begin position="72"/>
        <end position="99"/>
    </location>
</feature>
<organism evidence="20 21">
    <name type="scientific">Aspergillus oryzae (strain 3.042)</name>
    <name type="common">Yellow koji mold</name>
    <dbReference type="NCBI Taxonomy" id="1160506"/>
    <lineage>
        <taxon>Eukaryota</taxon>
        <taxon>Fungi</taxon>
        <taxon>Dikarya</taxon>
        <taxon>Ascomycota</taxon>
        <taxon>Pezizomycotina</taxon>
        <taxon>Eurotiomycetes</taxon>
        <taxon>Eurotiomycetidae</taxon>
        <taxon>Eurotiales</taxon>
        <taxon>Aspergillaceae</taxon>
        <taxon>Aspergillus</taxon>
        <taxon>Aspergillus subgen. Circumdati</taxon>
    </lineage>
</organism>
<keyword evidence="14 16" id="KW-0472">Membrane</keyword>
<evidence type="ECO:0000256" key="13">
    <source>
        <dbReference type="ARBA" id="ARBA00023128"/>
    </source>
</evidence>
<evidence type="ECO:0000313" key="20">
    <source>
        <dbReference type="EMBL" id="AFM82515.1"/>
    </source>
</evidence>
<dbReference type="EC" id="7.1.1.2" evidence="2 16"/>
<dbReference type="InterPro" id="IPR001516">
    <property type="entry name" value="Proton_antipo_N"/>
</dbReference>
<accession>I6U0T6</accession>
<evidence type="ECO:0000256" key="5">
    <source>
        <dbReference type="ARBA" id="ARBA00022660"/>
    </source>
</evidence>
<feature type="transmembrane region" description="Helical" evidence="16">
    <location>
        <begin position="525"/>
        <end position="543"/>
    </location>
</feature>
<evidence type="ECO:0000256" key="11">
    <source>
        <dbReference type="ARBA" id="ARBA00023027"/>
    </source>
</evidence>
<feature type="transmembrane region" description="Helical" evidence="16">
    <location>
        <begin position="362"/>
        <end position="381"/>
    </location>
</feature>
<feature type="domain" description="NADH:quinone oxidoreductase/Mrp antiporter transmembrane" evidence="17">
    <location>
        <begin position="75"/>
        <end position="320"/>
    </location>
</feature>
<dbReference type="InterPro" id="IPR001750">
    <property type="entry name" value="ND/Mrp_TM"/>
</dbReference>
<evidence type="ECO:0000256" key="16">
    <source>
        <dbReference type="RuleBase" id="RU003404"/>
    </source>
</evidence>
<evidence type="ECO:0000256" key="3">
    <source>
        <dbReference type="ARBA" id="ARBA00021096"/>
    </source>
</evidence>
<feature type="transmembrane region" description="Helical" evidence="16">
    <location>
        <begin position="275"/>
        <end position="299"/>
    </location>
</feature>
<reference evidence="20 21" key="1">
    <citation type="journal article" date="2012" name="Eukaryot. Cell">
        <title>Draft genome sequence of Aspergillus oryzae strain 3.042.</title>
        <authorList>
            <person name="Zhao G."/>
            <person name="Yao Y."/>
            <person name="Qi W."/>
            <person name="Wang C."/>
            <person name="Hou L."/>
            <person name="Zeng B."/>
            <person name="Cao X."/>
        </authorList>
    </citation>
    <scope>NUCLEOTIDE SEQUENCE [LARGE SCALE GENOMIC DNA]</scope>
    <source>
        <strain evidence="20 21">3.042</strain>
    </source>
</reference>
<evidence type="ECO:0000256" key="12">
    <source>
        <dbReference type="ARBA" id="ARBA00023075"/>
    </source>
</evidence>
<dbReference type="Proteomes" id="UP000002812">
    <property type="component" value="Mitochondrion"/>
</dbReference>
<keyword evidence="4 16" id="KW-0813">Transport</keyword>